<evidence type="ECO:0008006" key="4">
    <source>
        <dbReference type="Google" id="ProtNLM"/>
    </source>
</evidence>
<feature type="compositionally biased region" description="Basic and acidic residues" evidence="1">
    <location>
        <begin position="14"/>
        <end position="23"/>
    </location>
</feature>
<feature type="compositionally biased region" description="Low complexity" evidence="1">
    <location>
        <begin position="70"/>
        <end position="82"/>
    </location>
</feature>
<reference evidence="3" key="1">
    <citation type="journal article" date="2019" name="Int. J. Syst. Evol. Microbiol.">
        <title>The Global Catalogue of Microorganisms (GCM) 10K type strain sequencing project: providing services to taxonomists for standard genome sequencing and annotation.</title>
        <authorList>
            <consortium name="The Broad Institute Genomics Platform"/>
            <consortium name="The Broad Institute Genome Sequencing Center for Infectious Disease"/>
            <person name="Wu L."/>
            <person name="Ma J."/>
        </authorList>
    </citation>
    <scope>NUCLEOTIDE SEQUENCE [LARGE SCALE GENOMIC DNA]</scope>
    <source>
        <strain evidence="3">JCM 3106</strain>
    </source>
</reference>
<dbReference type="EMBL" id="BAAAWD010000012">
    <property type="protein sequence ID" value="GAA3016154.1"/>
    <property type="molecule type" value="Genomic_DNA"/>
</dbReference>
<protein>
    <recommendedName>
        <fullName evidence="4">Penicillin-binding protein</fullName>
    </recommendedName>
</protein>
<keyword evidence="3" id="KW-1185">Reference proteome</keyword>
<evidence type="ECO:0000313" key="2">
    <source>
        <dbReference type="EMBL" id="GAA3016154.1"/>
    </source>
</evidence>
<comment type="caution">
    <text evidence="2">The sequence shown here is derived from an EMBL/GenBank/DDBJ whole genome shotgun (WGS) entry which is preliminary data.</text>
</comment>
<organism evidence="2 3">
    <name type="scientific">Streptosporangium longisporum</name>
    <dbReference type="NCBI Taxonomy" id="46187"/>
    <lineage>
        <taxon>Bacteria</taxon>
        <taxon>Bacillati</taxon>
        <taxon>Actinomycetota</taxon>
        <taxon>Actinomycetes</taxon>
        <taxon>Streptosporangiales</taxon>
        <taxon>Streptosporangiaceae</taxon>
        <taxon>Streptosporangium</taxon>
    </lineage>
</organism>
<feature type="region of interest" description="Disordered" evidence="1">
    <location>
        <begin position="1"/>
        <end position="92"/>
    </location>
</feature>
<name>A0ABP6KNP5_9ACTN</name>
<dbReference type="Proteomes" id="UP001499930">
    <property type="component" value="Unassembled WGS sequence"/>
</dbReference>
<evidence type="ECO:0000256" key="1">
    <source>
        <dbReference type="SAM" id="MobiDB-lite"/>
    </source>
</evidence>
<evidence type="ECO:0000313" key="3">
    <source>
        <dbReference type="Proteomes" id="UP001499930"/>
    </source>
</evidence>
<proteinExistence type="predicted"/>
<sequence length="92" mass="9419">MPNGGKTPGYQGYGHHERPRDRPSSPPGPGNDRTGRGTTGPGEGRPGRARDEDGDGASGGPPGQRVSDPAQARVARAASSRATGMRNGEQDT</sequence>
<accession>A0ABP6KNP5</accession>
<gene>
    <name evidence="2" type="ORF">GCM10017559_44720</name>
</gene>